<sequence>MRVCFPNGEHSEVMSAGGPVSIGSAVGNDVVLSVAGIESRHAVVRQDPQRGILLEAATAGAQMHVNGRAVSKVALVRLGDVLSLGRVQVILKPDRDEQIVVNVPSNGAEVMNDPVQRAASSRVVLRGVGGGFFGRSVALTDKVVLGSGSAASIAIEDPDLPEQAVSFEIHGDRVILRDLGTTDGAVVNGVSVRNAVLHPGDQIAVESHRFVLEAPGLPARGAESQTEWQPGSHAGSTQTMRAVGSGDVPPPAADLNASDAEARQAGGSRLGWLLLAAGLIGAALAALLWFNPGA</sequence>
<dbReference type="AlphaFoldDB" id="A0AAW3ZI07"/>
<protein>
    <submittedName>
        <fullName evidence="5">FHA domain-containing protein</fullName>
    </submittedName>
</protein>
<evidence type="ECO:0000313" key="6">
    <source>
        <dbReference type="Proteomes" id="UP000613768"/>
    </source>
</evidence>
<keyword evidence="2" id="KW-0812">Transmembrane</keyword>
<comment type="caution">
    <text evidence="5">The sequence shown here is derived from an EMBL/GenBank/DDBJ whole genome shotgun (WGS) entry which is preliminary data.</text>
</comment>
<dbReference type="InterPro" id="IPR032030">
    <property type="entry name" value="YscD_cytoplasmic_dom"/>
</dbReference>
<dbReference type="Pfam" id="PF00498">
    <property type="entry name" value="FHA"/>
    <property type="match status" value="1"/>
</dbReference>
<dbReference type="InterPro" id="IPR008984">
    <property type="entry name" value="SMAD_FHA_dom_sf"/>
</dbReference>
<evidence type="ECO:0000259" key="3">
    <source>
        <dbReference type="Pfam" id="PF00498"/>
    </source>
</evidence>
<dbReference type="Gene3D" id="2.60.200.20">
    <property type="match status" value="2"/>
</dbReference>
<evidence type="ECO:0000256" key="2">
    <source>
        <dbReference type="SAM" id="Phobius"/>
    </source>
</evidence>
<evidence type="ECO:0000313" key="5">
    <source>
        <dbReference type="EMBL" id="MBD8524575.1"/>
    </source>
</evidence>
<dbReference type="InterPro" id="IPR000253">
    <property type="entry name" value="FHA_dom"/>
</dbReference>
<feature type="region of interest" description="Disordered" evidence="1">
    <location>
        <begin position="220"/>
        <end position="260"/>
    </location>
</feature>
<evidence type="ECO:0000259" key="4">
    <source>
        <dbReference type="Pfam" id="PF16697"/>
    </source>
</evidence>
<keyword evidence="6" id="KW-1185">Reference proteome</keyword>
<evidence type="ECO:0000256" key="1">
    <source>
        <dbReference type="SAM" id="MobiDB-lite"/>
    </source>
</evidence>
<dbReference type="EMBL" id="JACYTR010000003">
    <property type="protein sequence ID" value="MBD8524575.1"/>
    <property type="molecule type" value="Genomic_DNA"/>
</dbReference>
<feature type="transmembrane region" description="Helical" evidence="2">
    <location>
        <begin position="270"/>
        <end position="290"/>
    </location>
</feature>
<dbReference type="CDD" id="cd00060">
    <property type="entry name" value="FHA"/>
    <property type="match status" value="2"/>
</dbReference>
<gene>
    <name evidence="5" type="ORF">IFO71_02370</name>
</gene>
<name>A0AAW3ZI07_9GAMM</name>
<dbReference type="RefSeq" id="WP_192027922.1">
    <property type="nucleotide sequence ID" value="NZ_JACYTR010000003.1"/>
</dbReference>
<feature type="domain" description="FHA" evidence="3">
    <location>
        <begin position="143"/>
        <end position="204"/>
    </location>
</feature>
<feature type="compositionally biased region" description="Polar residues" evidence="1">
    <location>
        <begin position="223"/>
        <end position="240"/>
    </location>
</feature>
<accession>A0AAW3ZI07</accession>
<organism evidence="5 6">
    <name type="scientific">Pseudomarimonas arenosa</name>
    <dbReference type="NCBI Taxonomy" id="2774145"/>
    <lineage>
        <taxon>Bacteria</taxon>
        <taxon>Pseudomonadati</taxon>
        <taxon>Pseudomonadota</taxon>
        <taxon>Gammaproteobacteria</taxon>
        <taxon>Lysobacterales</taxon>
        <taxon>Lysobacteraceae</taxon>
        <taxon>Pseudomarimonas</taxon>
    </lineage>
</organism>
<dbReference type="SUPFAM" id="SSF49879">
    <property type="entry name" value="SMAD/FHA domain"/>
    <property type="match status" value="2"/>
</dbReference>
<dbReference type="Pfam" id="PF16697">
    <property type="entry name" value="Yop-YscD_cpl"/>
    <property type="match status" value="1"/>
</dbReference>
<reference evidence="5 6" key="1">
    <citation type="submission" date="2020-09" db="EMBL/GenBank/DDBJ databases">
        <title>Pseudoxanthomonas sp. CAU 1598 isolated from sand of Yaerae Beach.</title>
        <authorList>
            <person name="Kim W."/>
        </authorList>
    </citation>
    <scope>NUCLEOTIDE SEQUENCE [LARGE SCALE GENOMIC DNA]</scope>
    <source>
        <strain evidence="5 6">CAU 1598</strain>
    </source>
</reference>
<dbReference type="Proteomes" id="UP000613768">
    <property type="component" value="Unassembled WGS sequence"/>
</dbReference>
<keyword evidence="2" id="KW-1133">Transmembrane helix</keyword>
<keyword evidence="2" id="KW-0472">Membrane</keyword>
<proteinExistence type="predicted"/>
<feature type="domain" description="YscD cytoplasmic" evidence="4">
    <location>
        <begin position="16"/>
        <end position="93"/>
    </location>
</feature>